<keyword evidence="2" id="KW-0175">Coiled coil</keyword>
<evidence type="ECO:0000313" key="4">
    <source>
        <dbReference type="Proteomes" id="UP001203423"/>
    </source>
</evidence>
<evidence type="ECO:0000256" key="2">
    <source>
        <dbReference type="SAM" id="Coils"/>
    </source>
</evidence>
<keyword evidence="4" id="KW-1185">Reference proteome</keyword>
<dbReference type="PANTHER" id="PTHR36508">
    <property type="entry name" value="PROTEIN SLYX"/>
    <property type="match status" value="1"/>
</dbReference>
<dbReference type="EMBL" id="JAKIKS010000004">
    <property type="protein sequence ID" value="MCL1123282.1"/>
    <property type="molecule type" value="Genomic_DNA"/>
</dbReference>
<evidence type="ECO:0000256" key="1">
    <source>
        <dbReference type="HAMAP-Rule" id="MF_00715"/>
    </source>
</evidence>
<name>A0ABT0L7E4_9GAMM</name>
<protein>
    <recommendedName>
        <fullName evidence="1">Protein SlyX homolog</fullName>
    </recommendedName>
</protein>
<comment type="similarity">
    <text evidence="1">Belongs to the SlyX family.</text>
</comment>
<organism evidence="3 4">
    <name type="scientific">Shewanella surugensis</name>
    <dbReference type="NCBI Taxonomy" id="212020"/>
    <lineage>
        <taxon>Bacteria</taxon>
        <taxon>Pseudomonadati</taxon>
        <taxon>Pseudomonadota</taxon>
        <taxon>Gammaproteobacteria</taxon>
        <taxon>Alteromonadales</taxon>
        <taxon>Shewanellaceae</taxon>
        <taxon>Shewanella</taxon>
    </lineage>
</organism>
<dbReference type="PANTHER" id="PTHR36508:SF1">
    <property type="entry name" value="PROTEIN SLYX"/>
    <property type="match status" value="1"/>
</dbReference>
<comment type="caution">
    <text evidence="3">The sequence shown here is derived from an EMBL/GenBank/DDBJ whole genome shotgun (WGS) entry which is preliminary data.</text>
</comment>
<dbReference type="InterPro" id="IPR007236">
    <property type="entry name" value="SlyX"/>
</dbReference>
<gene>
    <name evidence="1" type="primary">slyX</name>
    <name evidence="3" type="ORF">L2764_01990</name>
</gene>
<dbReference type="Proteomes" id="UP001203423">
    <property type="component" value="Unassembled WGS sequence"/>
</dbReference>
<evidence type="ECO:0000313" key="3">
    <source>
        <dbReference type="EMBL" id="MCL1123282.1"/>
    </source>
</evidence>
<sequence length="70" mass="8218">MENMLQRIEELEMKQSFQDITIDELNQQVIKLNDIIAMQQEQFKLLVTKIQTIEPSNMASQADETPPPHY</sequence>
<dbReference type="Gene3D" id="1.20.5.300">
    <property type="match status" value="1"/>
</dbReference>
<dbReference type="Pfam" id="PF04102">
    <property type="entry name" value="SlyX"/>
    <property type="match status" value="1"/>
</dbReference>
<dbReference type="RefSeq" id="WP_248938565.1">
    <property type="nucleotide sequence ID" value="NZ_JAKIKS010000004.1"/>
</dbReference>
<dbReference type="HAMAP" id="MF_00715">
    <property type="entry name" value="SlyX"/>
    <property type="match status" value="1"/>
</dbReference>
<proteinExistence type="inferred from homology"/>
<reference evidence="3 4" key="1">
    <citation type="submission" date="2022-01" db="EMBL/GenBank/DDBJ databases">
        <title>Whole genome-based taxonomy of the Shewanellaceae.</title>
        <authorList>
            <person name="Martin-Rodriguez A.J."/>
        </authorList>
    </citation>
    <scope>NUCLEOTIDE SEQUENCE [LARGE SCALE GENOMIC DNA]</scope>
    <source>
        <strain evidence="3 4">DSM 17177</strain>
    </source>
</reference>
<feature type="coiled-coil region" evidence="2">
    <location>
        <begin position="8"/>
        <end position="42"/>
    </location>
</feature>
<accession>A0ABT0L7E4</accession>